<dbReference type="eggNOG" id="COG0840">
    <property type="taxonomic scope" value="Bacteria"/>
</dbReference>
<proteinExistence type="inferred from homology"/>
<evidence type="ECO:0000313" key="7">
    <source>
        <dbReference type="EMBL" id="ADZ84385.1"/>
    </source>
</evidence>
<dbReference type="EMBL" id="CP002582">
    <property type="protein sequence ID" value="ADZ84385.1"/>
    <property type="molecule type" value="Genomic_DNA"/>
</dbReference>
<keyword evidence="4" id="KW-0812">Transmembrane</keyword>
<keyword evidence="4" id="KW-0472">Membrane</keyword>
<comment type="similarity">
    <text evidence="2">Belongs to the methyl-accepting chemotaxis (MCP) protein family.</text>
</comment>
<name>F2JJ92_CELLD</name>
<feature type="domain" description="Methyl-accepting transducer" evidence="5">
    <location>
        <begin position="404"/>
        <end position="654"/>
    </location>
</feature>
<dbReference type="SMART" id="SM00283">
    <property type="entry name" value="MA"/>
    <property type="match status" value="1"/>
</dbReference>
<dbReference type="Gene3D" id="1.10.287.950">
    <property type="entry name" value="Methyl-accepting chemotaxis protein"/>
    <property type="match status" value="1"/>
</dbReference>
<gene>
    <name evidence="7" type="ordered locus">Clole_2684</name>
</gene>
<feature type="transmembrane region" description="Helical" evidence="4">
    <location>
        <begin position="311"/>
        <end position="332"/>
    </location>
</feature>
<dbReference type="PROSITE" id="PS50885">
    <property type="entry name" value="HAMP"/>
    <property type="match status" value="1"/>
</dbReference>
<dbReference type="HOGENOM" id="CLU_000445_107_19_9"/>
<evidence type="ECO:0000256" key="2">
    <source>
        <dbReference type="ARBA" id="ARBA00029447"/>
    </source>
</evidence>
<keyword evidence="4" id="KW-1133">Transmembrane helix</keyword>
<evidence type="ECO:0000259" key="6">
    <source>
        <dbReference type="PROSITE" id="PS50885"/>
    </source>
</evidence>
<evidence type="ECO:0000256" key="4">
    <source>
        <dbReference type="SAM" id="Phobius"/>
    </source>
</evidence>
<evidence type="ECO:0000259" key="5">
    <source>
        <dbReference type="PROSITE" id="PS50111"/>
    </source>
</evidence>
<dbReference type="CDD" id="cd06225">
    <property type="entry name" value="HAMP"/>
    <property type="match status" value="1"/>
</dbReference>
<dbReference type="Gene3D" id="6.10.340.10">
    <property type="match status" value="1"/>
</dbReference>
<dbReference type="Pfam" id="PF00015">
    <property type="entry name" value="MCPsignal"/>
    <property type="match status" value="1"/>
</dbReference>
<protein>
    <submittedName>
        <fullName evidence="7">Methyl-accepting chemotaxis sensory transducer</fullName>
    </submittedName>
</protein>
<dbReference type="RefSeq" id="WP_013657678.1">
    <property type="nucleotide sequence ID" value="NC_015275.1"/>
</dbReference>
<dbReference type="SMART" id="SM00304">
    <property type="entry name" value="HAMP"/>
    <property type="match status" value="1"/>
</dbReference>
<dbReference type="STRING" id="642492.Clole_2684"/>
<evidence type="ECO:0000313" key="8">
    <source>
        <dbReference type="Proteomes" id="UP000008467"/>
    </source>
</evidence>
<dbReference type="Pfam" id="PF00672">
    <property type="entry name" value="HAMP"/>
    <property type="match status" value="1"/>
</dbReference>
<evidence type="ECO:0000256" key="3">
    <source>
        <dbReference type="PROSITE-ProRule" id="PRU00284"/>
    </source>
</evidence>
<feature type="domain" description="HAMP" evidence="6">
    <location>
        <begin position="333"/>
        <end position="385"/>
    </location>
</feature>
<dbReference type="Proteomes" id="UP000008467">
    <property type="component" value="Chromosome"/>
</dbReference>
<dbReference type="SUPFAM" id="SSF58104">
    <property type="entry name" value="Methyl-accepting chemotaxis protein (MCP) signaling domain"/>
    <property type="match status" value="1"/>
</dbReference>
<dbReference type="InterPro" id="IPR004089">
    <property type="entry name" value="MCPsignal_dom"/>
</dbReference>
<keyword evidence="1 3" id="KW-0807">Transducer</keyword>
<keyword evidence="8" id="KW-1185">Reference proteome</keyword>
<dbReference type="PANTHER" id="PTHR32089:SF112">
    <property type="entry name" value="LYSOZYME-LIKE PROTEIN-RELATED"/>
    <property type="match status" value="1"/>
</dbReference>
<reference evidence="7 8" key="1">
    <citation type="journal article" date="2011" name="J. Bacteriol.">
        <title>Complete genome sequence of the cellulose-degrading bacterium Cellulosilyticum lentocellum.</title>
        <authorList>
            <consortium name="US DOE Joint Genome Institute"/>
            <person name="Miller D.A."/>
            <person name="Suen G."/>
            <person name="Bruce D."/>
            <person name="Copeland A."/>
            <person name="Cheng J.F."/>
            <person name="Detter C."/>
            <person name="Goodwin L.A."/>
            <person name="Han C.S."/>
            <person name="Hauser L.J."/>
            <person name="Land M.L."/>
            <person name="Lapidus A."/>
            <person name="Lucas S."/>
            <person name="Meincke L."/>
            <person name="Pitluck S."/>
            <person name="Tapia R."/>
            <person name="Teshima H."/>
            <person name="Woyke T."/>
            <person name="Fox B.G."/>
            <person name="Angert E.R."/>
            <person name="Currie C.R."/>
        </authorList>
    </citation>
    <scope>NUCLEOTIDE SEQUENCE [LARGE SCALE GENOMIC DNA]</scope>
    <source>
        <strain evidence="8">ATCC 49066 / DSM 5427 / NCIMB 11756 / RHM5</strain>
    </source>
</reference>
<dbReference type="GO" id="GO:0007165">
    <property type="term" value="P:signal transduction"/>
    <property type="evidence" value="ECO:0007669"/>
    <property type="project" value="UniProtKB-KW"/>
</dbReference>
<dbReference type="AlphaFoldDB" id="F2JJ92"/>
<dbReference type="InterPro" id="IPR003660">
    <property type="entry name" value="HAMP_dom"/>
</dbReference>
<accession>F2JJ92</accession>
<dbReference type="PANTHER" id="PTHR32089">
    <property type="entry name" value="METHYL-ACCEPTING CHEMOTAXIS PROTEIN MCPB"/>
    <property type="match status" value="1"/>
</dbReference>
<organism evidence="7 8">
    <name type="scientific">Cellulosilyticum lentocellum (strain ATCC 49066 / DSM 5427 / NCIMB 11756 / RHM5)</name>
    <name type="common">Clostridium lentocellum</name>
    <dbReference type="NCBI Taxonomy" id="642492"/>
    <lineage>
        <taxon>Bacteria</taxon>
        <taxon>Bacillati</taxon>
        <taxon>Bacillota</taxon>
        <taxon>Clostridia</taxon>
        <taxon>Lachnospirales</taxon>
        <taxon>Cellulosilyticaceae</taxon>
        <taxon>Cellulosilyticum</taxon>
    </lineage>
</organism>
<evidence type="ECO:0000256" key="1">
    <source>
        <dbReference type="ARBA" id="ARBA00023224"/>
    </source>
</evidence>
<sequence>MRKKGRTQLTQKKKLTNRPLKQKEKLKVKSATKKDKFVSIKSSIISMCICFAIIPLLIVNIFSAKVSKDVVRDTTQQLSEEIIKQVSENITVFNAQVEQKITDFVVSNTIPINNFEKYNSDDMFDKLTGSRNISSQINAVFSLNSAVTNIWVVPTNGEIIAGGESNKYKIESIERIRDYDIDMTPTWIAGIGDLSDSIFIARKVNNKKTSKDIIVMEVNLSKMVSAIDQVNLLSDSSIVIVDNNKKNIYSKPAERAQISDKIWTTIENGEENGSTIVDKQLVTYHTMSNGWKMIVQIPERSLTERIQTASLFTWILVLVVAALAIVVGTRIAKKFSNPIIELMKLMKKAEEGDLTIEASNKGHNEVALLCKSFNHMMFNIHKLLEETKEVVASTLKNSQILSESTNETVEGFTQLTTSVGEIAEGANHQASDTQEGVVAMANLGESIQMVSEKTQNIYKNTQGAKEMLHEASDTMTLLNTTMASSISITKEMNASVGELNELNKGIEKMMKFLDSISEQTNLLALNASIEAARAGEVGKGFAVVAEEVRKLAEQSKSSTVTIGKTLQEIENKTLNTTELVGKANEIFNKQNQAVDKTAVIFKEMISILQHMDEELSHINSQVDDMNKLRSETSSKISNIAAVIEESTAATEEVSAFSEEQKGVIQNLSVLSQNLVESMKRLESSIENFKL</sequence>
<dbReference type="GO" id="GO:0016020">
    <property type="term" value="C:membrane"/>
    <property type="evidence" value="ECO:0007669"/>
    <property type="project" value="InterPro"/>
</dbReference>
<dbReference type="KEGG" id="cle:Clole_2684"/>
<dbReference type="PROSITE" id="PS50111">
    <property type="entry name" value="CHEMOTAXIS_TRANSDUC_2"/>
    <property type="match status" value="1"/>
</dbReference>
<feature type="transmembrane region" description="Helical" evidence="4">
    <location>
        <begin position="43"/>
        <end position="62"/>
    </location>
</feature>